<dbReference type="KEGG" id="mnv:MNVI_01420"/>
<organism evidence="1 2">
    <name type="scientific">Mycobacterium noviomagense</name>
    <dbReference type="NCBI Taxonomy" id="459858"/>
    <lineage>
        <taxon>Bacteria</taxon>
        <taxon>Bacillati</taxon>
        <taxon>Actinomycetota</taxon>
        <taxon>Actinomycetes</taxon>
        <taxon>Mycobacteriales</taxon>
        <taxon>Mycobacteriaceae</taxon>
        <taxon>Mycobacterium</taxon>
    </lineage>
</organism>
<gene>
    <name evidence="1" type="ORF">MNVI_01420</name>
</gene>
<reference evidence="1 2" key="1">
    <citation type="journal article" date="2019" name="Emerg. Microbes Infect.">
        <title>Comprehensive subspecies identification of 175 nontuberculous mycobacteria species based on 7547 genomic profiles.</title>
        <authorList>
            <person name="Matsumoto Y."/>
            <person name="Kinjo T."/>
            <person name="Motooka D."/>
            <person name="Nabeya D."/>
            <person name="Jung N."/>
            <person name="Uechi K."/>
            <person name="Horii T."/>
            <person name="Iida T."/>
            <person name="Fujita J."/>
            <person name="Nakamura S."/>
        </authorList>
    </citation>
    <scope>NUCLEOTIDE SEQUENCE [LARGE SCALE GENOMIC DNA]</scope>
    <source>
        <strain evidence="1 2">JCM 16367</strain>
    </source>
</reference>
<dbReference type="EMBL" id="AP022583">
    <property type="protein sequence ID" value="BBY04824.1"/>
    <property type="molecule type" value="Genomic_DNA"/>
</dbReference>
<dbReference type="AlphaFoldDB" id="A0A7I7P883"/>
<evidence type="ECO:0000313" key="2">
    <source>
        <dbReference type="Proteomes" id="UP000466894"/>
    </source>
</evidence>
<dbReference type="Proteomes" id="UP000466894">
    <property type="component" value="Chromosome"/>
</dbReference>
<accession>A0A7I7P883</accession>
<sequence>MPRWPHALSEPAGHSAGARAYLQTAPSGADADSVEHTVGVRIAFRLQQPQPHELVVRVGIRGEVVAAYRHILLTTGRLGQRNPLNLSMRLPLPRGAQRLTACCPRHLASPILEEAAELLQQ</sequence>
<evidence type="ECO:0000313" key="1">
    <source>
        <dbReference type="EMBL" id="BBY04824.1"/>
    </source>
</evidence>
<protein>
    <submittedName>
        <fullName evidence="1">Uncharacterized protein</fullName>
    </submittedName>
</protein>
<proteinExistence type="predicted"/>
<name>A0A7I7P883_9MYCO</name>